<dbReference type="InterPro" id="IPR036871">
    <property type="entry name" value="PX_dom_sf"/>
</dbReference>
<evidence type="ECO:0000256" key="4">
    <source>
        <dbReference type="ARBA" id="ARBA00022833"/>
    </source>
</evidence>
<evidence type="ECO:0000313" key="7">
    <source>
        <dbReference type="EMBL" id="KAH9325545.1"/>
    </source>
</evidence>
<dbReference type="OMA" id="WDFTPCP"/>
<comment type="caution">
    <text evidence="7">The sequence shown here is derived from an EMBL/GenBank/DDBJ whole genome shotgun (WGS) entry which is preliminary data.</text>
</comment>
<keyword evidence="3" id="KW-0863">Zinc-finger</keyword>
<dbReference type="SMART" id="SM01175">
    <property type="entry name" value="DUF4206"/>
    <property type="match status" value="1"/>
</dbReference>
<dbReference type="SUPFAM" id="SSF64268">
    <property type="entry name" value="PX domain"/>
    <property type="match status" value="1"/>
</dbReference>
<dbReference type="EMBL" id="JAHRHJ020000002">
    <property type="protein sequence ID" value="KAH9325545.1"/>
    <property type="molecule type" value="Genomic_DNA"/>
</dbReference>
<evidence type="ECO:0000256" key="5">
    <source>
        <dbReference type="SAM" id="MobiDB-lite"/>
    </source>
</evidence>
<dbReference type="PANTHER" id="PTHR12326:SF3">
    <property type="entry name" value="DIFFERENTIALLY EXPRESSED IN FDCP 8 HOMOLOG"/>
    <property type="match status" value="1"/>
</dbReference>
<keyword evidence="4" id="KW-0862">Zinc</keyword>
<dbReference type="Gene3D" id="3.30.1520.10">
    <property type="entry name" value="Phox-like domain"/>
    <property type="match status" value="1"/>
</dbReference>
<dbReference type="GO" id="GO:0008270">
    <property type="term" value="F:zinc ion binding"/>
    <property type="evidence" value="ECO:0007669"/>
    <property type="project" value="UniProtKB-KW"/>
</dbReference>
<keyword evidence="2" id="KW-0677">Repeat</keyword>
<dbReference type="GO" id="GO:0035091">
    <property type="term" value="F:phosphatidylinositol binding"/>
    <property type="evidence" value="ECO:0007669"/>
    <property type="project" value="InterPro"/>
</dbReference>
<dbReference type="AlphaFoldDB" id="A0AA38GRM4"/>
<keyword evidence="8" id="KW-1185">Reference proteome</keyword>
<dbReference type="GO" id="GO:0016020">
    <property type="term" value="C:membrane"/>
    <property type="evidence" value="ECO:0007669"/>
    <property type="project" value="UniProtKB-ARBA"/>
</dbReference>
<evidence type="ECO:0000313" key="8">
    <source>
        <dbReference type="Proteomes" id="UP000824469"/>
    </source>
</evidence>
<dbReference type="PANTHER" id="PTHR12326">
    <property type="entry name" value="PLECKSTRIN HOMOLOGY DOMAIN CONTAINING PROTEIN"/>
    <property type="match status" value="1"/>
</dbReference>
<evidence type="ECO:0000256" key="3">
    <source>
        <dbReference type="ARBA" id="ARBA00022771"/>
    </source>
</evidence>
<dbReference type="CDD" id="cd06093">
    <property type="entry name" value="PX_domain"/>
    <property type="match status" value="1"/>
</dbReference>
<dbReference type="InterPro" id="IPR025258">
    <property type="entry name" value="RH_dom"/>
</dbReference>
<dbReference type="SMART" id="SM00312">
    <property type="entry name" value="PX"/>
    <property type="match status" value="1"/>
</dbReference>
<dbReference type="InterPro" id="IPR001683">
    <property type="entry name" value="PX_dom"/>
</dbReference>
<feature type="domain" description="PX" evidence="6">
    <location>
        <begin position="758"/>
        <end position="880"/>
    </location>
</feature>
<feature type="compositionally biased region" description="Basic and acidic residues" evidence="5">
    <location>
        <begin position="583"/>
        <end position="593"/>
    </location>
</feature>
<evidence type="ECO:0000256" key="1">
    <source>
        <dbReference type="ARBA" id="ARBA00022723"/>
    </source>
</evidence>
<dbReference type="Pfam" id="PF00787">
    <property type="entry name" value="PX"/>
    <property type="match status" value="1"/>
</dbReference>
<feature type="region of interest" description="Disordered" evidence="5">
    <location>
        <begin position="583"/>
        <end position="602"/>
    </location>
</feature>
<protein>
    <recommendedName>
        <fullName evidence="6">PX domain-containing protein</fullName>
    </recommendedName>
</protein>
<dbReference type="PROSITE" id="PS50195">
    <property type="entry name" value="PX"/>
    <property type="match status" value="1"/>
</dbReference>
<name>A0AA38GRM4_TAXCH</name>
<keyword evidence="1" id="KW-0479">Metal-binding</keyword>
<dbReference type="Proteomes" id="UP000824469">
    <property type="component" value="Unassembled WGS sequence"/>
</dbReference>
<gene>
    <name evidence="7" type="ORF">KI387_005723</name>
</gene>
<accession>A0AA38GRM4</accession>
<dbReference type="InterPro" id="IPR051366">
    <property type="entry name" value="DEF8"/>
</dbReference>
<dbReference type="Pfam" id="PF13901">
    <property type="entry name" value="RH_dom"/>
    <property type="match status" value="1"/>
</dbReference>
<sequence>MINGNSPPPGLAFKNLKLKLYASENLEISSPQSTHYSSCGEKLFHYDDSDSDINNKAMAVGYVSASSFGTPTICSSFGSCNDYFLDSESRSLRNMSFQDDPIWEQFDSPGYETEGSHLRSSRSRKKFVKNLHKKGSLVLTSENGIRIWDDKNTDDSTRVWCDKKEDDALCIGESEIHEPENRGEGGIDGFRELNSCVLESDGYKENTGNLSLTCKSKTSELNSAKNDVSGDFDFRTIGYVEHPQPISNSLGCSLDVDREDVGEGQLDLMAGNSEANMVIAGEVCSLSRGFGFDHEGEGSDASELRRLHGLNRLSMSERFSDFDSQSEFDSILGDATDDEDDIPNFPQRNRFLNPQIGAKETRRDNPLLLNSEVVFGSSDWDEFAQEVRGNELCVDNSEVNVQETNCHEVCRSMYSKRVDAREDIDGVSNLKVEDFGISFTGVGDKVVYEDVLTIPLHVGGLCTSSGSGRPDLEEDDRQELPRAADSVQTLNKFRDYENMVATTSDYVNGDTGISSESSNSLVDFCLAEEEKGKLRLKKPHIEAFYPDADTDISSLQASLVKLEGTNHVNELECLPNKEEIQEEKNHLKFDKPSTRQSSSGKGMPFVSLFDTKTIYLPAAITENKMEKAPRIEVNGESFIPMISRSRDIHLRDTDPSIEVKDARDWGKEELGPDELSRYVEALDVNESYIDTVHDMEDVLLDSGESVGGMLVHTNRGLLNQSTRGYKDEALGASTSGADSAYQHMQYTLKFDWIEVVGAKQRKGGVSFGERLVGVKEYTVYQIRVHSGRNQWEIERRYRDFLGLYRQLKKTFANQSGVNLPSPWELVERESRKVFGNASPDVISERSSLVQECLQSLLHAGSPFDSAPPLFWFLLRQRSFFDTNAALKGDASEDIKRTLNGKGSSFLSLQEFSPSSHAELIASDYRHDDSEKVSAFGNTVRLIVQIHPHKSLKQLLEEQHYSCAGCYKHLDIAKGLMEEFVQTFGWGKPRLCEYTGQLFCSSCHSNETSVLPARVLQHWDFTPCPVSQLSKAYLDSIYEQPMLCISAVNPFIFSKVPVLVHVMEMRKKLSRMLACIRCPSRTSIQRSLQSRRYLLENSDFLALRDLVDLSKGAFAALPSLMETVSKKTSVHITQKCSICREVGEMCGAQLTCEKPSSLIFPFQ</sequence>
<feature type="non-terminal residue" evidence="7">
    <location>
        <position position="1162"/>
    </location>
</feature>
<organism evidence="7 8">
    <name type="scientific">Taxus chinensis</name>
    <name type="common">Chinese yew</name>
    <name type="synonym">Taxus wallichiana var. chinensis</name>
    <dbReference type="NCBI Taxonomy" id="29808"/>
    <lineage>
        <taxon>Eukaryota</taxon>
        <taxon>Viridiplantae</taxon>
        <taxon>Streptophyta</taxon>
        <taxon>Embryophyta</taxon>
        <taxon>Tracheophyta</taxon>
        <taxon>Spermatophyta</taxon>
        <taxon>Pinopsida</taxon>
        <taxon>Pinidae</taxon>
        <taxon>Conifers II</taxon>
        <taxon>Cupressales</taxon>
        <taxon>Taxaceae</taxon>
        <taxon>Taxus</taxon>
    </lineage>
</organism>
<evidence type="ECO:0000256" key="2">
    <source>
        <dbReference type="ARBA" id="ARBA00022737"/>
    </source>
</evidence>
<dbReference type="GO" id="GO:0005768">
    <property type="term" value="C:endosome"/>
    <property type="evidence" value="ECO:0007669"/>
    <property type="project" value="UniProtKB-ARBA"/>
</dbReference>
<proteinExistence type="predicted"/>
<evidence type="ECO:0000259" key="6">
    <source>
        <dbReference type="PROSITE" id="PS50195"/>
    </source>
</evidence>
<reference evidence="7 8" key="1">
    <citation type="journal article" date="2021" name="Nat. Plants">
        <title>The Taxus genome provides insights into paclitaxel biosynthesis.</title>
        <authorList>
            <person name="Xiong X."/>
            <person name="Gou J."/>
            <person name="Liao Q."/>
            <person name="Li Y."/>
            <person name="Zhou Q."/>
            <person name="Bi G."/>
            <person name="Li C."/>
            <person name="Du R."/>
            <person name="Wang X."/>
            <person name="Sun T."/>
            <person name="Guo L."/>
            <person name="Liang H."/>
            <person name="Lu P."/>
            <person name="Wu Y."/>
            <person name="Zhang Z."/>
            <person name="Ro D.K."/>
            <person name="Shang Y."/>
            <person name="Huang S."/>
            <person name="Yan J."/>
        </authorList>
    </citation>
    <scope>NUCLEOTIDE SEQUENCE [LARGE SCALE GENOMIC DNA]</scope>
    <source>
        <strain evidence="7">Ta-2019</strain>
    </source>
</reference>